<evidence type="ECO:0000313" key="2">
    <source>
        <dbReference type="Proteomes" id="UP001320706"/>
    </source>
</evidence>
<gene>
    <name evidence="1" type="ORF">M8818_004280</name>
</gene>
<evidence type="ECO:0000313" key="1">
    <source>
        <dbReference type="EMBL" id="KAK8207626.1"/>
    </source>
</evidence>
<keyword evidence="2" id="KW-1185">Reference proteome</keyword>
<comment type="caution">
    <text evidence="1">The sequence shown here is derived from an EMBL/GenBank/DDBJ whole genome shotgun (WGS) entry which is preliminary data.</text>
</comment>
<sequence>MMSSVGDAKTTAHSSTSPRNSAVPLLGEHETEATSLSAENHSPSANQRDTKDPNKSGKRKFLGLFGKKKEEETEKNTNCSAMPPNNTFLPSTATAVNAMRPASPSKSPQPDLKPVPASPHRPSNPYPTGLPLRSSSPRPPSIADSQIFERNVQENTLPSELSPAIPAHVQIEDHIPPVLEASSLAITDNHLNPDDVEIVTATAHQPASSQVVENVPSGLQSEVSLSPQEPSPNDVFPPPTTMQGPPQLAHQESEESNYATLDPNDVRRLSFISFADVVQAEHNEAGVGSRDSLHHLPGSLSATSLQRAQSPHNRSPSPIRSPLSSHSHSHSQSTRAGVTTPPPTGSGPGSAKGVESSPGRSPGPGSPAPAQGQGQAHGELTIETMRQALRKTGSRDFSGVGRMSPPVSAVGGENGEAPRSPFR</sequence>
<protein>
    <submittedName>
        <fullName evidence="1">Uncharacterized protein</fullName>
    </submittedName>
</protein>
<proteinExistence type="predicted"/>
<dbReference type="EMBL" id="JAMKPW020000021">
    <property type="protein sequence ID" value="KAK8207626.1"/>
    <property type="molecule type" value="Genomic_DNA"/>
</dbReference>
<reference evidence="1" key="1">
    <citation type="submission" date="2024-02" db="EMBL/GenBank/DDBJ databases">
        <title>Metagenome Assembled Genome of Zalaria obscura JY119.</title>
        <authorList>
            <person name="Vighnesh L."/>
            <person name="Jagadeeshwari U."/>
            <person name="Venkata Ramana C."/>
            <person name="Sasikala C."/>
        </authorList>
    </citation>
    <scope>NUCLEOTIDE SEQUENCE</scope>
    <source>
        <strain evidence="1">JY119</strain>
    </source>
</reference>
<accession>A0ACC3SCM3</accession>
<name>A0ACC3SCM3_9PEZI</name>
<dbReference type="Proteomes" id="UP001320706">
    <property type="component" value="Unassembled WGS sequence"/>
</dbReference>
<organism evidence="1 2">
    <name type="scientific">Zalaria obscura</name>
    <dbReference type="NCBI Taxonomy" id="2024903"/>
    <lineage>
        <taxon>Eukaryota</taxon>
        <taxon>Fungi</taxon>
        <taxon>Dikarya</taxon>
        <taxon>Ascomycota</taxon>
        <taxon>Pezizomycotina</taxon>
        <taxon>Dothideomycetes</taxon>
        <taxon>Dothideomycetidae</taxon>
        <taxon>Dothideales</taxon>
        <taxon>Zalariaceae</taxon>
        <taxon>Zalaria</taxon>
    </lineage>
</organism>